<dbReference type="GO" id="GO:0006779">
    <property type="term" value="P:porphyrin-containing compound biosynthetic process"/>
    <property type="evidence" value="ECO:0007669"/>
    <property type="project" value="InterPro"/>
</dbReference>
<sequence>MSKYEENLERIKKAIAFEPVDRVPVAPCANAYYAKACGLPLKTYITDFDAACTVNLKCHQDMDADATQNVIFSPYLLPAQWLSKIATPGNELGDDDMWQIVEQADFMKQEDYQIILDKGFEYFFEKFKKEKLDDNNAKLEPFFAANPAAYKRFHEAGIPCICDFLMITPFEFFCGGRGLENFFADDLFEEPEMMDEVFAKTMEYTMKTYQAQMDALHPIGVWIGGWRTSPQMLSPALWDRFVWPYFKQYADLCLKNNVIPIFHLDSCWDLAIERFLEMPAKKCIMALDSTTDIRRARKILGDHMCILGDVPAQLLAFGTYDDVYKYVTDVIDDIGPLGYIAASGCDIPSNAKPENAKAMADAAHDYIKNHPGCC</sequence>
<name>A0A9D1F222_9FIRM</name>
<proteinExistence type="predicted"/>
<reference evidence="2" key="1">
    <citation type="submission" date="2020-10" db="EMBL/GenBank/DDBJ databases">
        <authorList>
            <person name="Gilroy R."/>
        </authorList>
    </citation>
    <scope>NUCLEOTIDE SEQUENCE</scope>
    <source>
        <strain evidence="2">CHK178-757</strain>
    </source>
</reference>
<reference evidence="2" key="2">
    <citation type="journal article" date="2021" name="PeerJ">
        <title>Extensive microbial diversity within the chicken gut microbiome revealed by metagenomics and culture.</title>
        <authorList>
            <person name="Gilroy R."/>
            <person name="Ravi A."/>
            <person name="Getino M."/>
            <person name="Pursley I."/>
            <person name="Horton D.L."/>
            <person name="Alikhan N.F."/>
            <person name="Baker D."/>
            <person name="Gharbi K."/>
            <person name="Hall N."/>
            <person name="Watson M."/>
            <person name="Adriaenssens E.M."/>
            <person name="Foster-Nyarko E."/>
            <person name="Jarju S."/>
            <person name="Secka A."/>
            <person name="Antonio M."/>
            <person name="Oren A."/>
            <person name="Chaudhuri R.R."/>
            <person name="La Ragione R."/>
            <person name="Hildebrand F."/>
            <person name="Pallen M.J."/>
        </authorList>
    </citation>
    <scope>NUCLEOTIDE SEQUENCE</scope>
    <source>
        <strain evidence="2">CHK178-757</strain>
    </source>
</reference>
<dbReference type="Proteomes" id="UP000823927">
    <property type="component" value="Unassembled WGS sequence"/>
</dbReference>
<accession>A0A9D1F222</accession>
<organism evidence="2 3">
    <name type="scientific">Candidatus Scybalocola faecigallinarum</name>
    <dbReference type="NCBI Taxonomy" id="2840941"/>
    <lineage>
        <taxon>Bacteria</taxon>
        <taxon>Bacillati</taxon>
        <taxon>Bacillota</taxon>
        <taxon>Clostridia</taxon>
        <taxon>Lachnospirales</taxon>
        <taxon>Lachnospiraceae</taxon>
        <taxon>Lachnospiraceae incertae sedis</taxon>
        <taxon>Candidatus Scybalocola (ex Gilroy et al. 2021)</taxon>
    </lineage>
</organism>
<dbReference type="InterPro" id="IPR000257">
    <property type="entry name" value="Uroporphyrinogen_deCOase"/>
</dbReference>
<dbReference type="GO" id="GO:0004853">
    <property type="term" value="F:uroporphyrinogen decarboxylase activity"/>
    <property type="evidence" value="ECO:0007669"/>
    <property type="project" value="InterPro"/>
</dbReference>
<evidence type="ECO:0000259" key="1">
    <source>
        <dbReference type="Pfam" id="PF01208"/>
    </source>
</evidence>
<dbReference type="AlphaFoldDB" id="A0A9D1F222"/>
<dbReference type="InterPro" id="IPR052024">
    <property type="entry name" value="Methanogen_methyltrans"/>
</dbReference>
<evidence type="ECO:0000313" key="2">
    <source>
        <dbReference type="EMBL" id="HIS46099.1"/>
    </source>
</evidence>
<dbReference type="PANTHER" id="PTHR47099:SF1">
    <property type="entry name" value="METHYLCOBAMIDE:COM METHYLTRANSFERASE MTBA"/>
    <property type="match status" value="1"/>
</dbReference>
<feature type="domain" description="Uroporphyrinogen decarboxylase (URO-D)" evidence="1">
    <location>
        <begin position="178"/>
        <end position="366"/>
    </location>
</feature>
<dbReference type="Gene3D" id="3.20.20.210">
    <property type="match status" value="1"/>
</dbReference>
<dbReference type="Pfam" id="PF01208">
    <property type="entry name" value="URO-D"/>
    <property type="match status" value="1"/>
</dbReference>
<comment type="caution">
    <text evidence="2">The sequence shown here is derived from an EMBL/GenBank/DDBJ whole genome shotgun (WGS) entry which is preliminary data.</text>
</comment>
<evidence type="ECO:0000313" key="3">
    <source>
        <dbReference type="Proteomes" id="UP000823927"/>
    </source>
</evidence>
<dbReference type="EMBL" id="DVIT01000004">
    <property type="protein sequence ID" value="HIS46099.1"/>
    <property type="molecule type" value="Genomic_DNA"/>
</dbReference>
<protein>
    <submittedName>
        <fullName evidence="2">Uroporphyrinogen-III decarboxylase</fullName>
    </submittedName>
</protein>
<dbReference type="InterPro" id="IPR038071">
    <property type="entry name" value="UROD/MetE-like_sf"/>
</dbReference>
<gene>
    <name evidence="2" type="ORF">IAB46_00820</name>
</gene>
<dbReference type="SUPFAM" id="SSF51726">
    <property type="entry name" value="UROD/MetE-like"/>
    <property type="match status" value="1"/>
</dbReference>
<dbReference type="PANTHER" id="PTHR47099">
    <property type="entry name" value="METHYLCOBAMIDE:COM METHYLTRANSFERASE MTBA"/>
    <property type="match status" value="1"/>
</dbReference>